<gene>
    <name evidence="8" type="ORF">HRR80_001910</name>
</gene>
<keyword evidence="3" id="KW-0560">Oxidoreductase</keyword>
<keyword evidence="4" id="KW-0408">Iron</keyword>
<dbReference type="GO" id="GO:0051213">
    <property type="term" value="F:dioxygenase activity"/>
    <property type="evidence" value="ECO:0007669"/>
    <property type="project" value="UniProtKB-KW"/>
</dbReference>
<dbReference type="EMBL" id="JAJGCB010000003">
    <property type="protein sequence ID" value="KAJ8993395.1"/>
    <property type="molecule type" value="Genomic_DNA"/>
</dbReference>
<keyword evidence="2" id="KW-0223">Dioxygenase</keyword>
<comment type="caution">
    <text evidence="8">The sequence shown here is derived from an EMBL/GenBank/DDBJ whole genome shotgun (WGS) entry which is preliminary data.</text>
</comment>
<dbReference type="EC" id="1.13.11.93" evidence="6"/>
<dbReference type="PANTHER" id="PTHR39479:SF2">
    <property type="entry name" value="2-OXOADIPATE DIOXYGENASE_DECARBOXYLASE"/>
    <property type="match status" value="1"/>
</dbReference>
<dbReference type="Pfam" id="PF07063">
    <property type="entry name" value="HGLS"/>
    <property type="match status" value="1"/>
</dbReference>
<evidence type="ECO:0000256" key="1">
    <source>
        <dbReference type="ARBA" id="ARBA00001954"/>
    </source>
</evidence>
<evidence type="ECO:0000256" key="3">
    <source>
        <dbReference type="ARBA" id="ARBA00023002"/>
    </source>
</evidence>
<evidence type="ECO:0000256" key="4">
    <source>
        <dbReference type="ARBA" id="ARBA00023004"/>
    </source>
</evidence>
<dbReference type="Gene3D" id="3.10.180.80">
    <property type="entry name" value="Uncharacterised protein PF07063, DUF1338"/>
    <property type="match status" value="1"/>
</dbReference>
<feature type="non-terminal residue" evidence="8">
    <location>
        <position position="1"/>
    </location>
</feature>
<organism evidence="8 9">
    <name type="scientific">Exophiala dermatitidis</name>
    <name type="common">Black yeast-like fungus</name>
    <name type="synonym">Wangiella dermatitidis</name>
    <dbReference type="NCBI Taxonomy" id="5970"/>
    <lineage>
        <taxon>Eukaryota</taxon>
        <taxon>Fungi</taxon>
        <taxon>Dikarya</taxon>
        <taxon>Ascomycota</taxon>
        <taxon>Pezizomycotina</taxon>
        <taxon>Eurotiomycetes</taxon>
        <taxon>Chaetothyriomycetidae</taxon>
        <taxon>Chaetothyriales</taxon>
        <taxon>Herpotrichiellaceae</taxon>
        <taxon>Exophiala</taxon>
    </lineage>
</organism>
<evidence type="ECO:0000313" key="8">
    <source>
        <dbReference type="EMBL" id="KAJ8993395.1"/>
    </source>
</evidence>
<name>A0AAN6EXB1_EXODE</name>
<dbReference type="PANTHER" id="PTHR39479">
    <property type="match status" value="1"/>
</dbReference>
<dbReference type="AlphaFoldDB" id="A0AAN6EXB1"/>
<dbReference type="InterPro" id="IPR009770">
    <property type="entry name" value="HGLS"/>
</dbReference>
<protein>
    <recommendedName>
        <fullName evidence="6">2-oxoadipate dioxygenase/decarboxylase</fullName>
        <ecNumber evidence="6">1.13.11.93</ecNumber>
    </recommendedName>
    <alternativeName>
        <fullName evidence="7">2-hydroxyglutarate synthase</fullName>
    </alternativeName>
</protein>
<evidence type="ECO:0000256" key="6">
    <source>
        <dbReference type="ARBA" id="ARBA00035023"/>
    </source>
</evidence>
<accession>A0AAN6EXB1</accession>
<comment type="cofactor">
    <cofactor evidence="1">
        <name>Fe(2+)</name>
        <dbReference type="ChEBI" id="CHEBI:29033"/>
    </cofactor>
</comment>
<comment type="similarity">
    <text evidence="5">Belongs to the 2-oxoadipate dioxygenase/decarboxylase family.</text>
</comment>
<proteinExistence type="inferred from homology"/>
<evidence type="ECO:0000256" key="5">
    <source>
        <dbReference type="ARBA" id="ARBA00035013"/>
    </source>
</evidence>
<sequence length="96" mass="10605">AGGKVFRLSELLDRGLIKYEAITYEDFLPISAAGIFTSNLKGFSNTKRKEAQGNRQLLEQALPTKVLDSTALYEQLEVESIENCRKALGLLGIKSD</sequence>
<evidence type="ECO:0000256" key="2">
    <source>
        <dbReference type="ARBA" id="ARBA00022964"/>
    </source>
</evidence>
<dbReference type="Proteomes" id="UP001161757">
    <property type="component" value="Unassembled WGS sequence"/>
</dbReference>
<evidence type="ECO:0000256" key="7">
    <source>
        <dbReference type="ARBA" id="ARBA00035045"/>
    </source>
</evidence>
<reference evidence="8" key="1">
    <citation type="submission" date="2023-01" db="EMBL/GenBank/DDBJ databases">
        <title>Exophiala dermititidis isolated from Cystic Fibrosis Patient.</title>
        <authorList>
            <person name="Kurbessoian T."/>
            <person name="Crocker A."/>
            <person name="Murante D."/>
            <person name="Hogan D.A."/>
            <person name="Stajich J.E."/>
        </authorList>
    </citation>
    <scope>NUCLEOTIDE SEQUENCE</scope>
    <source>
        <strain evidence="8">Ex8</strain>
    </source>
</reference>
<evidence type="ECO:0000313" key="9">
    <source>
        <dbReference type="Proteomes" id="UP001161757"/>
    </source>
</evidence>